<evidence type="ECO:0000313" key="2">
    <source>
        <dbReference type="EMBL" id="VDG77354.1"/>
    </source>
</evidence>
<dbReference type="EMBL" id="UYIO01000001">
    <property type="protein sequence ID" value="VDG77354.1"/>
    <property type="molecule type" value="Genomic_DNA"/>
</dbReference>
<accession>A0A7Z8YAK0</accession>
<organism evidence="2 3">
    <name type="scientific">Actinobaculum suis</name>
    <dbReference type="NCBI Taxonomy" id="1657"/>
    <lineage>
        <taxon>Bacteria</taxon>
        <taxon>Bacillati</taxon>
        <taxon>Actinomycetota</taxon>
        <taxon>Actinomycetes</taxon>
        <taxon>Actinomycetales</taxon>
        <taxon>Actinomycetaceae</taxon>
        <taxon>Actinobaculum</taxon>
    </lineage>
</organism>
<name>A0A7Z8YAK0_9ACTO</name>
<evidence type="ECO:0000256" key="1">
    <source>
        <dbReference type="SAM" id="MobiDB-lite"/>
    </source>
</evidence>
<reference evidence="2 3" key="1">
    <citation type="submission" date="2018-11" db="EMBL/GenBank/DDBJ databases">
        <authorList>
            <consortium name="Pathogen Informatics"/>
        </authorList>
    </citation>
    <scope>NUCLEOTIDE SEQUENCE [LARGE SCALE GENOMIC DNA]</scope>
    <source>
        <strain evidence="2 3">NCTC10327</strain>
    </source>
</reference>
<feature type="region of interest" description="Disordered" evidence="1">
    <location>
        <begin position="172"/>
        <end position="194"/>
    </location>
</feature>
<proteinExistence type="predicted"/>
<gene>
    <name evidence="2" type="ORF">NCTC10327_01958</name>
</gene>
<comment type="caution">
    <text evidence="2">The sequence shown here is derived from an EMBL/GenBank/DDBJ whole genome shotgun (WGS) entry which is preliminary data.</text>
</comment>
<dbReference type="AlphaFoldDB" id="A0A7Z8YAK0"/>
<dbReference type="RefSeq" id="WP_185934405.1">
    <property type="nucleotide sequence ID" value="NZ_UYIO01000001.1"/>
</dbReference>
<sequence>MTTEQKAPEMDPKTFDLAAFIAGASQETRFVDVCQDRRLLAEIDYLRQKVEQSGKKSTTLAGSEDERELRKLTEKAASKWVRCEITAPNRELYIAAIREYCDEASLDADEVMGGGGIPPEKYLEYGAAMLSRFMTYPRLPAREDMTRFLEAIGDIQATKLVGEFESATATSLASLGPDSPFWRVPSRNPDGPES</sequence>
<protein>
    <submittedName>
        <fullName evidence="2">Uncharacterized protein</fullName>
    </submittedName>
</protein>
<dbReference type="Proteomes" id="UP000269974">
    <property type="component" value="Unassembled WGS sequence"/>
</dbReference>
<evidence type="ECO:0000313" key="3">
    <source>
        <dbReference type="Proteomes" id="UP000269974"/>
    </source>
</evidence>